<dbReference type="Pfam" id="PF00072">
    <property type="entry name" value="Response_reg"/>
    <property type="match status" value="1"/>
</dbReference>
<keyword evidence="2" id="KW-0963">Cytoplasm</keyword>
<evidence type="ECO:0000256" key="8">
    <source>
        <dbReference type="PROSITE-ProRule" id="PRU00169"/>
    </source>
</evidence>
<dbReference type="Gene3D" id="1.10.10.60">
    <property type="entry name" value="Homeodomain-like"/>
    <property type="match status" value="2"/>
</dbReference>
<keyword evidence="5" id="KW-0805">Transcription regulation</keyword>
<evidence type="ECO:0000256" key="4">
    <source>
        <dbReference type="ARBA" id="ARBA00023012"/>
    </source>
</evidence>
<dbReference type="InterPro" id="IPR018062">
    <property type="entry name" value="HTH_AraC-typ_CS"/>
</dbReference>
<evidence type="ECO:0000313" key="11">
    <source>
        <dbReference type="EMBL" id="KTD84668.1"/>
    </source>
</evidence>
<feature type="domain" description="HTH araC/xylS-type" evidence="9">
    <location>
        <begin position="404"/>
        <end position="501"/>
    </location>
</feature>
<gene>
    <name evidence="11" type="ORF">UQ64_23740</name>
</gene>
<dbReference type="PROSITE" id="PS50110">
    <property type="entry name" value="RESPONSE_REGULATORY"/>
    <property type="match status" value="1"/>
</dbReference>
<dbReference type="EMBL" id="LCZJ02000033">
    <property type="protein sequence ID" value="KTD84668.1"/>
    <property type="molecule type" value="Genomic_DNA"/>
</dbReference>
<dbReference type="SMART" id="SM00342">
    <property type="entry name" value="HTH_ARAC"/>
    <property type="match status" value="1"/>
</dbReference>
<dbReference type="SUPFAM" id="SSF46689">
    <property type="entry name" value="Homeodomain-like"/>
    <property type="match status" value="2"/>
</dbReference>
<comment type="subcellular location">
    <subcellularLocation>
        <location evidence="1">Cytoplasm</location>
    </subcellularLocation>
</comment>
<evidence type="ECO:0000259" key="10">
    <source>
        <dbReference type="PROSITE" id="PS50110"/>
    </source>
</evidence>
<keyword evidence="6" id="KW-0238">DNA-binding</keyword>
<dbReference type="SUPFAM" id="SSF52172">
    <property type="entry name" value="CheY-like"/>
    <property type="match status" value="1"/>
</dbReference>
<dbReference type="PANTHER" id="PTHR42713">
    <property type="entry name" value="HISTIDINE KINASE-RELATED"/>
    <property type="match status" value="1"/>
</dbReference>
<dbReference type="Gene3D" id="3.40.50.2300">
    <property type="match status" value="1"/>
</dbReference>
<dbReference type="InterPro" id="IPR051552">
    <property type="entry name" value="HptR"/>
</dbReference>
<accession>A0A0W1ATH2</accession>
<protein>
    <recommendedName>
        <fullName evidence="13">AraC family transcriptional regulator</fullName>
    </recommendedName>
</protein>
<comment type="caution">
    <text evidence="11">The sequence shown here is derived from an EMBL/GenBank/DDBJ whole genome shotgun (WGS) entry which is preliminary data.</text>
</comment>
<feature type="domain" description="Response regulatory" evidence="10">
    <location>
        <begin position="3"/>
        <end position="120"/>
    </location>
</feature>
<dbReference type="GO" id="GO:0043565">
    <property type="term" value="F:sequence-specific DNA binding"/>
    <property type="evidence" value="ECO:0007669"/>
    <property type="project" value="InterPro"/>
</dbReference>
<dbReference type="SMART" id="SM00448">
    <property type="entry name" value="REC"/>
    <property type="match status" value="1"/>
</dbReference>
<evidence type="ECO:0000259" key="9">
    <source>
        <dbReference type="PROSITE" id="PS01124"/>
    </source>
</evidence>
<name>A0A0W1ATH2_9BACL</name>
<evidence type="ECO:0000256" key="1">
    <source>
        <dbReference type="ARBA" id="ARBA00004496"/>
    </source>
</evidence>
<dbReference type="InterPro" id="IPR018060">
    <property type="entry name" value="HTH_AraC"/>
</dbReference>
<dbReference type="Pfam" id="PF17853">
    <property type="entry name" value="GGDEF_2"/>
    <property type="match status" value="1"/>
</dbReference>
<organism evidence="11 12">
    <name type="scientific">Paenibacillus etheri</name>
    <dbReference type="NCBI Taxonomy" id="1306852"/>
    <lineage>
        <taxon>Bacteria</taxon>
        <taxon>Bacillati</taxon>
        <taxon>Bacillota</taxon>
        <taxon>Bacilli</taxon>
        <taxon>Bacillales</taxon>
        <taxon>Paenibacillaceae</taxon>
        <taxon>Paenibacillus</taxon>
    </lineage>
</organism>
<dbReference type="PROSITE" id="PS00041">
    <property type="entry name" value="HTH_ARAC_FAMILY_1"/>
    <property type="match status" value="1"/>
</dbReference>
<evidence type="ECO:0000256" key="2">
    <source>
        <dbReference type="ARBA" id="ARBA00022490"/>
    </source>
</evidence>
<dbReference type="GO" id="GO:0000160">
    <property type="term" value="P:phosphorelay signal transduction system"/>
    <property type="evidence" value="ECO:0007669"/>
    <property type="project" value="UniProtKB-KW"/>
</dbReference>
<dbReference type="InterPro" id="IPR001789">
    <property type="entry name" value="Sig_transdc_resp-reg_receiver"/>
</dbReference>
<dbReference type="InterPro" id="IPR009057">
    <property type="entry name" value="Homeodomain-like_sf"/>
</dbReference>
<reference evidence="11 12" key="1">
    <citation type="journal article" date="2015" name="Int. Biodeterior. Biodegradation">
        <title>Physiological and genetic screening methods for the isolation of methyl tert-butyl ether-degrading bacteria for bioremediation purposes.</title>
        <authorList>
            <person name="Guisado I.M."/>
            <person name="Purswani J."/>
            <person name="Gonzalez Lopez J."/>
            <person name="Pozo C."/>
        </authorList>
    </citation>
    <scope>NUCLEOTIDE SEQUENCE [LARGE SCALE GENOMIC DNA]</scope>
    <source>
        <strain evidence="11 12">SH7</strain>
    </source>
</reference>
<dbReference type="PROSITE" id="PS01124">
    <property type="entry name" value="HTH_ARAC_FAMILY_2"/>
    <property type="match status" value="1"/>
</dbReference>
<dbReference type="InterPro" id="IPR041522">
    <property type="entry name" value="CdaR_GGDEF"/>
</dbReference>
<dbReference type="RefSeq" id="WP_060625376.1">
    <property type="nucleotide sequence ID" value="NZ_LCZJ02000033.1"/>
</dbReference>
<dbReference type="CDD" id="cd17536">
    <property type="entry name" value="REC_YesN-like"/>
    <property type="match status" value="1"/>
</dbReference>
<evidence type="ECO:0000256" key="6">
    <source>
        <dbReference type="ARBA" id="ARBA00023125"/>
    </source>
</evidence>
<dbReference type="InterPro" id="IPR011006">
    <property type="entry name" value="CheY-like_superfamily"/>
</dbReference>
<dbReference type="Pfam" id="PF12833">
    <property type="entry name" value="HTH_18"/>
    <property type="match status" value="1"/>
</dbReference>
<feature type="modified residue" description="4-aspartylphosphate" evidence="8">
    <location>
        <position position="55"/>
    </location>
</feature>
<keyword evidence="7" id="KW-0804">Transcription</keyword>
<evidence type="ECO:0000313" key="12">
    <source>
        <dbReference type="Proteomes" id="UP000054709"/>
    </source>
</evidence>
<sequence length="505" mass="57978">MYKVLIVDDEQYIREGLKTLIPWENAGFQVCDAASNGIDAIEKHKTMLPHLMIIDIRMPGMNGLELIERIRKEDPNVHFLILSGYADFDNAKRAMTYTVDSYILKPVDQDELLDYLHRLRSVFDGEQEDKREKMKIGLIQALHSGTVTPELAEHAIRYDLMLKTCQVLVIELSSEKKTAEKALYRMEALLKKHFEASGRGEVVPMGSYTGILLNEDIFQEEDRKALYSELIQLLGSELDFCAAIGSPVHSLTDIVHSYQKCIDLLAFRFFMPGEDLLHTAPDFPSLEQEIPLDLEEFSQTLLIALDVGDMEAAQKCIISMGDGMVQAGYREQDMKLGYAQIISTAINKLLLSLPTKHDVIQDARGRIVQLYQQQSRFDLNRFAMRLLSDLNRQIKSSNGDTSLKQLIEFIQRNYHKNLKLESLADSFNYNNAYLGKIFRNYTGEPFRTYLDKVRMDRAKSLLEQGYKVYKVAELVGFPNVDYFHFKFRKYVGCSPSDYRKAHSLQ</sequence>
<evidence type="ECO:0000256" key="3">
    <source>
        <dbReference type="ARBA" id="ARBA00022553"/>
    </source>
</evidence>
<keyword evidence="12" id="KW-1185">Reference proteome</keyword>
<dbReference type="PANTHER" id="PTHR42713:SF3">
    <property type="entry name" value="TRANSCRIPTIONAL REGULATORY PROTEIN HPTR"/>
    <property type="match status" value="1"/>
</dbReference>
<keyword evidence="3 8" id="KW-0597">Phosphoprotein</keyword>
<dbReference type="GO" id="GO:0005737">
    <property type="term" value="C:cytoplasm"/>
    <property type="evidence" value="ECO:0007669"/>
    <property type="project" value="UniProtKB-SubCell"/>
</dbReference>
<dbReference type="Proteomes" id="UP000054709">
    <property type="component" value="Unassembled WGS sequence"/>
</dbReference>
<keyword evidence="4" id="KW-0902">Two-component regulatory system</keyword>
<dbReference type="OrthoDB" id="342399at2"/>
<dbReference type="GO" id="GO:0003700">
    <property type="term" value="F:DNA-binding transcription factor activity"/>
    <property type="evidence" value="ECO:0007669"/>
    <property type="project" value="InterPro"/>
</dbReference>
<evidence type="ECO:0000256" key="7">
    <source>
        <dbReference type="ARBA" id="ARBA00023163"/>
    </source>
</evidence>
<evidence type="ECO:0000256" key="5">
    <source>
        <dbReference type="ARBA" id="ARBA00023015"/>
    </source>
</evidence>
<dbReference type="AlphaFoldDB" id="A0A0W1ATH2"/>
<proteinExistence type="predicted"/>
<evidence type="ECO:0008006" key="13">
    <source>
        <dbReference type="Google" id="ProtNLM"/>
    </source>
</evidence>